<reference evidence="2" key="1">
    <citation type="submission" date="2017-01" db="EMBL/GenBank/DDBJ databases">
        <authorList>
            <person name="Varghese N."/>
            <person name="Submissions S."/>
        </authorList>
    </citation>
    <scope>NUCLEOTIDE SEQUENCE [LARGE SCALE GENOMIC DNA]</scope>
    <source>
        <strain evidence="2">ATCC 12950</strain>
    </source>
</reference>
<proteinExistence type="predicted"/>
<dbReference type="AlphaFoldDB" id="A0A1N7FXI2"/>
<protein>
    <submittedName>
        <fullName evidence="1">Uncharacterized protein</fullName>
    </submittedName>
</protein>
<gene>
    <name evidence="1" type="ORF">SAMN05421833_124115</name>
</gene>
<dbReference type="Proteomes" id="UP000186096">
    <property type="component" value="Unassembled WGS sequence"/>
</dbReference>
<name>A0A1N7FXI2_9ACTN</name>
<dbReference type="STRING" id="58117.SAMN05421833_124115"/>
<dbReference type="EMBL" id="FTNI01000024">
    <property type="protein sequence ID" value="SIS04955.1"/>
    <property type="molecule type" value="Genomic_DNA"/>
</dbReference>
<evidence type="ECO:0000313" key="1">
    <source>
        <dbReference type="EMBL" id="SIS04955.1"/>
    </source>
</evidence>
<organism evidence="1 2">
    <name type="scientific">Microbispora rosea</name>
    <dbReference type="NCBI Taxonomy" id="58117"/>
    <lineage>
        <taxon>Bacteria</taxon>
        <taxon>Bacillati</taxon>
        <taxon>Actinomycetota</taxon>
        <taxon>Actinomycetes</taxon>
        <taxon>Streptosporangiales</taxon>
        <taxon>Streptosporangiaceae</taxon>
        <taxon>Microbispora</taxon>
    </lineage>
</organism>
<accession>A0A1N7FXI2</accession>
<keyword evidence="2" id="KW-1185">Reference proteome</keyword>
<sequence length="97" mass="10660">MYEALSWDGPVIVECLVDQHEPPLPAKVKSHQVRKLTEALAQGTPNRNRIALQMVKDMLDESSFAASPAHAVPRKVGQAAATLVGRLRDRARGEHPE</sequence>
<evidence type="ECO:0000313" key="2">
    <source>
        <dbReference type="Proteomes" id="UP000186096"/>
    </source>
</evidence>